<evidence type="ECO:0000313" key="3">
    <source>
        <dbReference type="Proteomes" id="UP000034856"/>
    </source>
</evidence>
<dbReference type="EMBL" id="LCMM01000003">
    <property type="protein sequence ID" value="KKU38319.1"/>
    <property type="molecule type" value="Genomic_DNA"/>
</dbReference>
<dbReference type="Proteomes" id="UP000034856">
    <property type="component" value="Unassembled WGS sequence"/>
</dbReference>
<feature type="transmembrane region" description="Helical" evidence="1">
    <location>
        <begin position="23"/>
        <end position="49"/>
    </location>
</feature>
<dbReference type="InterPro" id="IPR052534">
    <property type="entry name" value="Extracell_DNA_Util/SecSys_Comp"/>
</dbReference>
<proteinExistence type="predicted"/>
<reference evidence="2 3" key="1">
    <citation type="journal article" date="2015" name="Nature">
        <title>rRNA introns, odd ribosomes, and small enigmatic genomes across a large radiation of phyla.</title>
        <authorList>
            <person name="Brown C.T."/>
            <person name="Hug L.A."/>
            <person name="Thomas B.C."/>
            <person name="Sharon I."/>
            <person name="Castelle C.J."/>
            <person name="Singh A."/>
            <person name="Wilkins M.J."/>
            <person name="Williams K.H."/>
            <person name="Banfield J.F."/>
        </authorList>
    </citation>
    <scope>NUCLEOTIDE SEQUENCE [LARGE SCALE GENOMIC DNA]</scope>
</reference>
<keyword evidence="1" id="KW-0472">Membrane</keyword>
<evidence type="ECO:0008006" key="4">
    <source>
        <dbReference type="Google" id="ProtNLM"/>
    </source>
</evidence>
<dbReference type="AlphaFoldDB" id="A0A0G1Q016"/>
<keyword evidence="1" id="KW-0812">Transmembrane</keyword>
<evidence type="ECO:0000313" key="2">
    <source>
        <dbReference type="EMBL" id="KKU38319.1"/>
    </source>
</evidence>
<evidence type="ECO:0000256" key="1">
    <source>
        <dbReference type="SAM" id="Phobius"/>
    </source>
</evidence>
<organism evidence="2 3">
    <name type="scientific">Candidatus Azambacteria bacterium GW2011_GWF2_46_32</name>
    <dbReference type="NCBI Taxonomy" id="1618628"/>
    <lineage>
        <taxon>Bacteria</taxon>
        <taxon>Candidatus Azamiibacteriota</taxon>
    </lineage>
</organism>
<dbReference type="InterPro" id="IPR007813">
    <property type="entry name" value="PilN"/>
</dbReference>
<name>A0A0G1Q016_9BACT</name>
<protein>
    <recommendedName>
        <fullName evidence="4">Fimbrial assembly family protein</fullName>
    </recommendedName>
</protein>
<accession>A0A0G1Q016</accession>
<gene>
    <name evidence="2" type="ORF">UX51_C0003G0009</name>
</gene>
<comment type="caution">
    <text evidence="2">The sequence shown here is derived from an EMBL/GenBank/DDBJ whole genome shotgun (WGS) entry which is preliminary data.</text>
</comment>
<keyword evidence="1" id="KW-1133">Transmembrane helix</keyword>
<sequence length="179" mass="20468">MFTLNLLPAAKKQETIFEKYRRLAIFVASILFVYLIIFGILLTSIYFFLNIQLEGLHRLIEAENLTVTAVKSRELESNVRQVRQKLETLTRLQEQNLPMAGVLESLTNSAPEGIHFKSVSIKKDAKQVSLSGRADKRADLLNFKDILERNSDFAEVSVPISILLKQQDIDFNINFKLAR</sequence>
<dbReference type="Pfam" id="PF05137">
    <property type="entry name" value="PilN"/>
    <property type="match status" value="1"/>
</dbReference>
<dbReference type="PANTHER" id="PTHR40278:SF1">
    <property type="entry name" value="DNA UTILIZATION PROTEIN HOFN"/>
    <property type="match status" value="1"/>
</dbReference>
<dbReference type="PANTHER" id="PTHR40278">
    <property type="entry name" value="DNA UTILIZATION PROTEIN HOFN"/>
    <property type="match status" value="1"/>
</dbReference>